<dbReference type="AlphaFoldDB" id="A0A0N8GL92"/>
<dbReference type="InterPro" id="IPR047801">
    <property type="entry name" value="Peptidase_C45"/>
</dbReference>
<dbReference type="EMBL" id="LGCK01000010">
    <property type="protein sequence ID" value="KPL71850.1"/>
    <property type="molecule type" value="Genomic_DNA"/>
</dbReference>
<dbReference type="Gene3D" id="3.60.60.10">
    <property type="entry name" value="Penicillin V Acylase, Chain A"/>
    <property type="match status" value="1"/>
</dbReference>
<evidence type="ECO:0000313" key="3">
    <source>
        <dbReference type="Proteomes" id="UP000050430"/>
    </source>
</evidence>
<proteinExistence type="predicted"/>
<dbReference type="Pfam" id="PF03417">
    <property type="entry name" value="AAT"/>
    <property type="match status" value="1"/>
</dbReference>
<name>A0A0N8GL92_9CHLR</name>
<dbReference type="NCBIfam" id="NF040521">
    <property type="entry name" value="C45_proenzyme"/>
    <property type="match status" value="1"/>
</dbReference>
<dbReference type="OrthoDB" id="8109453at2"/>
<gene>
    <name evidence="2" type="ORF">ADM99_10555</name>
</gene>
<organism evidence="2 3">
    <name type="scientific">Leptolinea tardivitalis</name>
    <dbReference type="NCBI Taxonomy" id="229920"/>
    <lineage>
        <taxon>Bacteria</taxon>
        <taxon>Bacillati</taxon>
        <taxon>Chloroflexota</taxon>
        <taxon>Anaerolineae</taxon>
        <taxon>Anaerolineales</taxon>
        <taxon>Anaerolineaceae</taxon>
        <taxon>Leptolinea</taxon>
    </lineage>
</organism>
<reference evidence="2 3" key="1">
    <citation type="submission" date="2015-07" db="EMBL/GenBank/DDBJ databases">
        <title>Genome sequence of Leptolinea tardivitalis DSM 16556.</title>
        <authorList>
            <person name="Hemp J."/>
            <person name="Ward L.M."/>
            <person name="Pace L.A."/>
            <person name="Fischer W.W."/>
        </authorList>
    </citation>
    <scope>NUCLEOTIDE SEQUENCE [LARGE SCALE GENOMIC DNA]</scope>
    <source>
        <strain evidence="2 3">YMTK-2</strain>
    </source>
</reference>
<dbReference type="InterPro" id="IPR005079">
    <property type="entry name" value="Peptidase_C45_hydrolase"/>
</dbReference>
<dbReference type="PANTHER" id="PTHR34180">
    <property type="entry name" value="PEPTIDASE C45"/>
    <property type="match status" value="1"/>
</dbReference>
<sequence length="367" mass="40991">MSNDNFTPTHNSPPMLIHVSGSHREMGRQIGEQTSSQVKHSLEDARNLLASTYESLQLTWEGAEIQARKYLPFAQERYPKVVEELQGIAEGADVPFSDLVVLNAMEAVTTDALHLTKCTSIGVNEQRTANGHILIGHNEDWVPEDEPDVFIIHGTPDDEPTFLAMTYGGLLPNIGFNAAGIAQCCDSVYPSDCRIGIPRVVLSRAVLSARTPAEAIRHMLAPLRAAGYNHLLAHDSGEMYNVEVSARHFALLYSESGAIAHTNHYLDPLMQQVEDEPDELVCTRVRYFRARRLLEQTNQHTAQTLQAILRDHVNYPDSICNHAVNDTDPLDREKTITSLVMDLTARQMHVAWGNPCANKYHTFQMDE</sequence>
<comment type="caution">
    <text evidence="2">The sequence shown here is derived from an EMBL/GenBank/DDBJ whole genome shotgun (WGS) entry which is preliminary data.</text>
</comment>
<accession>A0A0N8GL92</accession>
<dbReference type="Gene3D" id="1.10.10.2120">
    <property type="match status" value="1"/>
</dbReference>
<feature type="domain" description="Peptidase C45 hydrolase" evidence="1">
    <location>
        <begin position="129"/>
        <end position="355"/>
    </location>
</feature>
<dbReference type="Proteomes" id="UP000050430">
    <property type="component" value="Unassembled WGS sequence"/>
</dbReference>
<dbReference type="STRING" id="229920.ADM99_10555"/>
<evidence type="ECO:0000259" key="1">
    <source>
        <dbReference type="Pfam" id="PF03417"/>
    </source>
</evidence>
<protein>
    <recommendedName>
        <fullName evidence="1">Peptidase C45 hydrolase domain-containing protein</fullName>
    </recommendedName>
</protein>
<dbReference type="RefSeq" id="WP_062531959.1">
    <property type="nucleotide sequence ID" value="NZ_BBYA01000002.1"/>
</dbReference>
<evidence type="ECO:0000313" key="2">
    <source>
        <dbReference type="EMBL" id="KPL71850.1"/>
    </source>
</evidence>
<dbReference type="PANTHER" id="PTHR34180:SF1">
    <property type="entry name" value="BETA-ALANYL-DOPAMINE_CARCININE HYDROLASE"/>
    <property type="match status" value="1"/>
</dbReference>
<keyword evidence="3" id="KW-1185">Reference proteome</keyword>
<dbReference type="InterPro" id="IPR047794">
    <property type="entry name" value="C45_proenzyme-like"/>
</dbReference>